<dbReference type="Proteomes" id="UP000039021">
    <property type="component" value="Unassembled WGS sequence"/>
</dbReference>
<reference evidence="2" key="1">
    <citation type="submission" date="2015-03" db="EMBL/GenBank/DDBJ databases">
        <authorList>
            <consortium name="Pathogen Informatics"/>
        </authorList>
    </citation>
    <scope>NUCLEOTIDE SEQUENCE [LARGE SCALE GENOMIC DNA]</scope>
    <source>
        <strain evidence="2">N09902308</strain>
    </source>
</reference>
<dbReference type="AlphaFoldDB" id="A0A916LB01"/>
<evidence type="ECO:0000313" key="2">
    <source>
        <dbReference type="Proteomes" id="UP000039021"/>
    </source>
</evidence>
<organism evidence="1 2">
    <name type="scientific">Mycobacterium tuberculosis</name>
    <dbReference type="NCBI Taxonomy" id="1773"/>
    <lineage>
        <taxon>Bacteria</taxon>
        <taxon>Bacillati</taxon>
        <taxon>Actinomycetota</taxon>
        <taxon>Actinomycetes</taxon>
        <taxon>Mycobacteriales</taxon>
        <taxon>Mycobacteriaceae</taxon>
        <taxon>Mycobacterium</taxon>
        <taxon>Mycobacterium tuberculosis complex</taxon>
    </lineage>
</organism>
<accession>A0A916LB01</accession>
<comment type="caution">
    <text evidence="1">The sequence shown here is derived from an EMBL/GenBank/DDBJ whole genome shotgun (WGS) entry which is preliminary data.</text>
</comment>
<dbReference type="EMBL" id="CSBK01000857">
    <property type="protein sequence ID" value="COY01555.1"/>
    <property type="molecule type" value="Genomic_DNA"/>
</dbReference>
<gene>
    <name evidence="1" type="ORF">ERS007739_02012</name>
</gene>
<name>A0A916LB01_MYCTX</name>
<sequence length="55" mass="6247">MAICSISWRPNACIHQAMPDRSISWPINNSSGNRTASSLRDNPAYRDWLIPQSYP</sequence>
<evidence type="ECO:0000313" key="1">
    <source>
        <dbReference type="EMBL" id="COY01555.1"/>
    </source>
</evidence>
<protein>
    <submittedName>
        <fullName evidence="1">Uncharacterized protein</fullName>
    </submittedName>
</protein>
<proteinExistence type="predicted"/>